<proteinExistence type="predicted"/>
<keyword evidence="1" id="KW-0472">Membrane</keyword>
<reference evidence="2" key="1">
    <citation type="journal article" date="2023" name="Mol. Phylogenet. Evol.">
        <title>Genome-scale phylogeny and comparative genomics of the fungal order Sordariales.</title>
        <authorList>
            <person name="Hensen N."/>
            <person name="Bonometti L."/>
            <person name="Westerberg I."/>
            <person name="Brannstrom I.O."/>
            <person name="Guillou S."/>
            <person name="Cros-Aarteil S."/>
            <person name="Calhoun S."/>
            <person name="Haridas S."/>
            <person name="Kuo A."/>
            <person name="Mondo S."/>
            <person name="Pangilinan J."/>
            <person name="Riley R."/>
            <person name="LaButti K."/>
            <person name="Andreopoulos B."/>
            <person name="Lipzen A."/>
            <person name="Chen C."/>
            <person name="Yan M."/>
            <person name="Daum C."/>
            <person name="Ng V."/>
            <person name="Clum A."/>
            <person name="Steindorff A."/>
            <person name="Ohm R.A."/>
            <person name="Martin F."/>
            <person name="Silar P."/>
            <person name="Natvig D.O."/>
            <person name="Lalanne C."/>
            <person name="Gautier V."/>
            <person name="Ament-Velasquez S.L."/>
            <person name="Kruys A."/>
            <person name="Hutchinson M.I."/>
            <person name="Powell A.J."/>
            <person name="Barry K."/>
            <person name="Miller A.N."/>
            <person name="Grigoriev I.V."/>
            <person name="Debuchy R."/>
            <person name="Gladieux P."/>
            <person name="Hiltunen Thoren M."/>
            <person name="Johannesson H."/>
        </authorList>
    </citation>
    <scope>NUCLEOTIDE SEQUENCE</scope>
    <source>
        <strain evidence="2">FGSC 1904</strain>
    </source>
</reference>
<sequence length="200" mass="23034">MVLLVRLVRLRCCEARRCFEGEGGRGEMDRSWFFLAWPALFSFGGAVFFFALGVRVDFVKIPRDFGLLLFLSPRLPLKSKSNYFRRPPPFFSLICILLLRDLATGPSVHTNRCAVDEVRLSVFQFFYGSYRKNTLPPINRQLLTDLSVTKSFIVSSGQKPVLSNSWCLISRRALTNQETLHQSVEPSRRAVKRRWAAIHF</sequence>
<evidence type="ECO:0000256" key="1">
    <source>
        <dbReference type="SAM" id="Phobius"/>
    </source>
</evidence>
<dbReference type="EMBL" id="JAUTDP010000010">
    <property type="protein sequence ID" value="KAK3395360.1"/>
    <property type="molecule type" value="Genomic_DNA"/>
</dbReference>
<dbReference type="Proteomes" id="UP001281003">
    <property type="component" value="Unassembled WGS sequence"/>
</dbReference>
<keyword evidence="3" id="KW-1185">Reference proteome</keyword>
<gene>
    <name evidence="2" type="ORF">B0T20DRAFT_32186</name>
</gene>
<organism evidence="2 3">
    <name type="scientific">Sordaria brevicollis</name>
    <dbReference type="NCBI Taxonomy" id="83679"/>
    <lineage>
        <taxon>Eukaryota</taxon>
        <taxon>Fungi</taxon>
        <taxon>Dikarya</taxon>
        <taxon>Ascomycota</taxon>
        <taxon>Pezizomycotina</taxon>
        <taxon>Sordariomycetes</taxon>
        <taxon>Sordariomycetidae</taxon>
        <taxon>Sordariales</taxon>
        <taxon>Sordariaceae</taxon>
        <taxon>Sordaria</taxon>
    </lineage>
</organism>
<reference evidence="2" key="2">
    <citation type="submission" date="2023-07" db="EMBL/GenBank/DDBJ databases">
        <authorList>
            <consortium name="Lawrence Berkeley National Laboratory"/>
            <person name="Haridas S."/>
            <person name="Hensen N."/>
            <person name="Bonometti L."/>
            <person name="Westerberg I."/>
            <person name="Brannstrom I.O."/>
            <person name="Guillou S."/>
            <person name="Cros-Aarteil S."/>
            <person name="Calhoun S."/>
            <person name="Kuo A."/>
            <person name="Mondo S."/>
            <person name="Pangilinan J."/>
            <person name="Riley R."/>
            <person name="LaButti K."/>
            <person name="Andreopoulos B."/>
            <person name="Lipzen A."/>
            <person name="Chen C."/>
            <person name="Yanf M."/>
            <person name="Daum C."/>
            <person name="Ng V."/>
            <person name="Clum A."/>
            <person name="Steindorff A."/>
            <person name="Ohm R."/>
            <person name="Martin F."/>
            <person name="Silar P."/>
            <person name="Natvig D."/>
            <person name="Lalanne C."/>
            <person name="Gautier V."/>
            <person name="Ament-velasquez S.L."/>
            <person name="Kruys A."/>
            <person name="Hutchinson M.I."/>
            <person name="Powell A.J."/>
            <person name="Barry K."/>
            <person name="Miller A.N."/>
            <person name="Grigoriev I.V."/>
            <person name="Debuchy R."/>
            <person name="Gladieux P."/>
            <person name="Thoren M.H."/>
            <person name="Johannesson H."/>
        </authorList>
    </citation>
    <scope>NUCLEOTIDE SEQUENCE</scope>
    <source>
        <strain evidence="2">FGSC 1904</strain>
    </source>
</reference>
<protein>
    <submittedName>
        <fullName evidence="2">Uncharacterized protein</fullName>
    </submittedName>
</protein>
<comment type="caution">
    <text evidence="2">The sequence shown here is derived from an EMBL/GenBank/DDBJ whole genome shotgun (WGS) entry which is preliminary data.</text>
</comment>
<accession>A0AAE0P8P3</accession>
<keyword evidence="1" id="KW-0812">Transmembrane</keyword>
<evidence type="ECO:0000313" key="2">
    <source>
        <dbReference type="EMBL" id="KAK3395360.1"/>
    </source>
</evidence>
<name>A0AAE0P8P3_SORBR</name>
<keyword evidence="1" id="KW-1133">Transmembrane helix</keyword>
<dbReference type="AlphaFoldDB" id="A0AAE0P8P3"/>
<evidence type="ECO:0000313" key="3">
    <source>
        <dbReference type="Proteomes" id="UP001281003"/>
    </source>
</evidence>
<feature type="transmembrane region" description="Helical" evidence="1">
    <location>
        <begin position="31"/>
        <end position="54"/>
    </location>
</feature>